<reference evidence="4" key="2">
    <citation type="journal article" date="2013" name="G3 (Bethesda)">
        <title>Genomes of Ashbya fungi isolated from insects reveal four mating-type loci, numerous translocations, lack of transposons, and distinct gene duplications.</title>
        <authorList>
            <person name="Dietrich F.S."/>
            <person name="Voegeli S."/>
            <person name="Kuo S."/>
            <person name="Philippsen P."/>
        </authorList>
    </citation>
    <scope>GENOME REANNOTATION</scope>
    <source>
        <strain evidence="4">ATCC 10895 / CBS 109.51 / FGSC 9923 / NRRL Y-1056</strain>
    </source>
</reference>
<dbReference type="Gene3D" id="3.30.1370.110">
    <property type="match status" value="1"/>
</dbReference>
<dbReference type="HOGENOM" id="CLU_069447_1_0_1"/>
<protein>
    <submittedName>
        <fullName evidence="3">AFL083Cp</fullName>
    </submittedName>
</protein>
<dbReference type="PANTHER" id="PTHR47417">
    <property type="entry name" value="SMR DOMAIN-CONTAINING PROTEIN YPL199C"/>
    <property type="match status" value="1"/>
</dbReference>
<feature type="region of interest" description="Disordered" evidence="1">
    <location>
        <begin position="182"/>
        <end position="232"/>
    </location>
</feature>
<dbReference type="PROSITE" id="PS50828">
    <property type="entry name" value="SMR"/>
    <property type="match status" value="1"/>
</dbReference>
<evidence type="ECO:0000313" key="3">
    <source>
        <dbReference type="EMBL" id="AAS53289.1"/>
    </source>
</evidence>
<keyword evidence="4" id="KW-1185">Reference proteome</keyword>
<dbReference type="InterPro" id="IPR002625">
    <property type="entry name" value="Smr_dom"/>
</dbReference>
<dbReference type="Proteomes" id="UP000000591">
    <property type="component" value="Chromosome VI"/>
</dbReference>
<dbReference type="AlphaFoldDB" id="Q755A8"/>
<dbReference type="Pfam" id="PF08590">
    <property type="entry name" value="DUF1771"/>
    <property type="match status" value="1"/>
</dbReference>
<reference evidence="3 4" key="1">
    <citation type="journal article" date="2004" name="Science">
        <title>The Ashbya gossypii genome as a tool for mapping the ancient Saccharomyces cerevisiae genome.</title>
        <authorList>
            <person name="Dietrich F.S."/>
            <person name="Voegeli S."/>
            <person name="Brachat S."/>
            <person name="Lerch A."/>
            <person name="Gates K."/>
            <person name="Steiner S."/>
            <person name="Mohr C."/>
            <person name="Pohlmann R."/>
            <person name="Luedi P."/>
            <person name="Choi S."/>
            <person name="Wing R.A."/>
            <person name="Flavier A."/>
            <person name="Gaffney T.D."/>
            <person name="Philippsen P."/>
        </authorList>
    </citation>
    <scope>NUCLEOTIDE SEQUENCE [LARGE SCALE GENOMIC DNA]</scope>
    <source>
        <strain evidence="4">ATCC 10895 / CBS 109.51 / FGSC 9923 / NRRL Y-1056</strain>
    </source>
</reference>
<name>Q755A8_EREGS</name>
<dbReference type="SMART" id="SM01162">
    <property type="entry name" value="DUF1771"/>
    <property type="match status" value="1"/>
</dbReference>
<dbReference type="KEGG" id="ago:AGOS_AFL083C"/>
<sequence>MSVVLDRGAFLSQDRDYNHATDGEYKRLRDLADQAFKKRAELSHQSQQAYKQGDGARAKELSEQAKRQLEAAERYNMQAAEYVFTSNNADSGSDEIDLHGLYVKEAQWIMKKRIAAGVQSGEPRLRVIVGKGLHSANGVAKIRPAVEELCSEAGLRSYVDSKNAGVLIVDLENANVPASWDTTPYSGQLQPSKPPAAHTGGQPQAGYQAPAQPQYQQQPAAGQAPGQGAQNGPENPLVAALLTFFCQTICKLK</sequence>
<dbReference type="OrthoDB" id="3231855at2759"/>
<gene>
    <name evidence="3" type="ORF">AGOS_AFL083C</name>
</gene>
<accession>Q755A8</accession>
<proteinExistence type="predicted"/>
<dbReference type="InterPro" id="IPR036063">
    <property type="entry name" value="Smr_dom_sf"/>
</dbReference>
<dbReference type="InParanoid" id="Q755A8"/>
<dbReference type="InterPro" id="IPR053020">
    <property type="entry name" value="Smr_domain_protein"/>
</dbReference>
<dbReference type="GeneID" id="4621692"/>
<dbReference type="Pfam" id="PF01713">
    <property type="entry name" value="Smr"/>
    <property type="match status" value="1"/>
</dbReference>
<feature type="compositionally biased region" description="Low complexity" evidence="1">
    <location>
        <begin position="200"/>
        <end position="232"/>
    </location>
</feature>
<evidence type="ECO:0000259" key="2">
    <source>
        <dbReference type="PROSITE" id="PS50828"/>
    </source>
</evidence>
<feature type="compositionally biased region" description="Polar residues" evidence="1">
    <location>
        <begin position="182"/>
        <end position="191"/>
    </location>
</feature>
<dbReference type="FunCoup" id="Q755A8">
    <property type="interactions" value="27"/>
</dbReference>
<evidence type="ECO:0000313" key="4">
    <source>
        <dbReference type="Proteomes" id="UP000000591"/>
    </source>
</evidence>
<dbReference type="InterPro" id="IPR013899">
    <property type="entry name" value="DUF1771"/>
</dbReference>
<dbReference type="SUPFAM" id="SSF160443">
    <property type="entry name" value="SMR domain-like"/>
    <property type="match status" value="1"/>
</dbReference>
<dbReference type="PANTHER" id="PTHR47417:SF1">
    <property type="entry name" value="SMR DOMAIN-CONTAINING PROTEIN YPL199C"/>
    <property type="match status" value="1"/>
</dbReference>
<feature type="domain" description="Smr" evidence="2">
    <location>
        <begin position="96"/>
        <end position="172"/>
    </location>
</feature>
<dbReference type="STRING" id="284811.Q755A8"/>
<feature type="region of interest" description="Disordered" evidence="1">
    <location>
        <begin position="40"/>
        <end position="60"/>
    </location>
</feature>
<evidence type="ECO:0000256" key="1">
    <source>
        <dbReference type="SAM" id="MobiDB-lite"/>
    </source>
</evidence>
<dbReference type="OMA" id="DYIFREN"/>
<dbReference type="eggNOG" id="KOG2401">
    <property type="taxonomic scope" value="Eukaryota"/>
</dbReference>
<dbReference type="SMART" id="SM00463">
    <property type="entry name" value="SMR"/>
    <property type="match status" value="1"/>
</dbReference>
<organism evidence="3 4">
    <name type="scientific">Eremothecium gossypii (strain ATCC 10895 / CBS 109.51 / FGSC 9923 / NRRL Y-1056)</name>
    <name type="common">Yeast</name>
    <name type="synonym">Ashbya gossypii</name>
    <dbReference type="NCBI Taxonomy" id="284811"/>
    <lineage>
        <taxon>Eukaryota</taxon>
        <taxon>Fungi</taxon>
        <taxon>Dikarya</taxon>
        <taxon>Ascomycota</taxon>
        <taxon>Saccharomycotina</taxon>
        <taxon>Saccharomycetes</taxon>
        <taxon>Saccharomycetales</taxon>
        <taxon>Saccharomycetaceae</taxon>
        <taxon>Eremothecium</taxon>
    </lineage>
</organism>
<dbReference type="EMBL" id="AE016819">
    <property type="protein sequence ID" value="AAS53289.1"/>
    <property type="molecule type" value="Genomic_DNA"/>
</dbReference>
<dbReference type="RefSeq" id="NP_985465.1">
    <property type="nucleotide sequence ID" value="NM_210819.1"/>
</dbReference>